<dbReference type="EMBL" id="KT007005">
    <property type="protein sequence ID" value="AKQ02912.1"/>
    <property type="molecule type" value="Genomic_DNA"/>
</dbReference>
<protein>
    <submittedName>
        <fullName evidence="1">Uncharacterized protein</fullName>
    </submittedName>
</protein>
<evidence type="ECO:0000313" key="1">
    <source>
        <dbReference type="EMBL" id="AKQ02912.1"/>
    </source>
</evidence>
<reference evidence="1" key="1">
    <citation type="journal article" date="2015" name="ISME J.">
        <title>Aquifer environment selects for microbial species cohorts in sediment and groundwater.</title>
        <authorList>
            <person name="Hug L.A."/>
            <person name="Thomas B.C."/>
            <person name="Brown C.T."/>
            <person name="Frischkorn K.R."/>
            <person name="Williams K.H."/>
            <person name="Tringe S.G."/>
            <person name="Banfield J.F."/>
        </authorList>
    </citation>
    <scope>NUCLEOTIDE SEQUENCE</scope>
</reference>
<proteinExistence type="predicted"/>
<name>A0A0H4T8X7_9BACT</name>
<organism evidence="1">
    <name type="scientific">uncultured Microgenomates bacterium Rifle_16ft_4_minimus_37836</name>
    <dbReference type="NCBI Taxonomy" id="1665115"/>
    <lineage>
        <taxon>Bacteria</taxon>
        <taxon>Candidatus Microgenomatota</taxon>
        <taxon>environmental samples</taxon>
    </lineage>
</organism>
<sequence length="249" mass="28541">MRNYNIGIFVLSLVVLTFLILGFMEGGNPFALRAQALDAERLRDMNMIRGSVEDYFRTHQELPENLEQLSLNRELYFDPTKSKNRYDYEIVSNNISYKLCTEFSTDTTKGQESRNLSNYIIDYDIKSSAHKKGYDCITYTLPTYIFAKPSPSVRPTITQPTPTKSSEFKKSFTAKFERLEGPSYNPKLIVLENSQTKIVTLLNDTVILDKDNNFIKTDDLKQGDSLLIYASAIKGSDEYTAARIHDFSR</sequence>
<dbReference type="AlphaFoldDB" id="A0A0H4T8X7"/>
<accession>A0A0H4T8X7</accession>